<keyword evidence="2" id="KW-1185">Reference proteome</keyword>
<sequence length="364" mass="40280">MKKEFTTLMLILIGLTGVKAQDVQLVTLQKGEETQVFYGADAFIEAMAAADHGNTITLTAGTFNATNITKAVTIYGAGYETNVDKEKLAEEPEKYPTRINGNFDIALDSIEGRPAEGLYIEGIYSNKTITVQNKLVAASFIKCRFGFFKFGNVSDGGTKSEDCSFIHCRIADRFFPGESKSMSIINSIINAFLGTYNERSTIMIQNNIIIGLADKLEGGVLKNNIIGDVYFQDLENFTGDYYHSLSNYPVYTNIATFHNLFGNKRALDSVITKDGNWIDTNWATILFGESGIKEYSDTYSYQLTEEAKKTYLGTDGTEIGIYGGETPFSPILTIPRIIKKEIAPKTENGKLKVNIKVEIGNNFL</sequence>
<proteinExistence type="predicted"/>
<organism evidence="1 2">
    <name type="scientific">Jilunia laotingensis</name>
    <dbReference type="NCBI Taxonomy" id="2763675"/>
    <lineage>
        <taxon>Bacteria</taxon>
        <taxon>Pseudomonadati</taxon>
        <taxon>Bacteroidota</taxon>
        <taxon>Bacteroidia</taxon>
        <taxon>Bacteroidales</taxon>
        <taxon>Bacteroidaceae</taxon>
        <taxon>Jilunia</taxon>
    </lineage>
</organism>
<dbReference type="Proteomes" id="UP000651085">
    <property type="component" value="Unassembled WGS sequence"/>
</dbReference>
<protein>
    <submittedName>
        <fullName evidence="1">Uncharacterized protein</fullName>
    </submittedName>
</protein>
<gene>
    <name evidence="1" type="ORF">H8744_16185</name>
</gene>
<dbReference type="EMBL" id="JACRTF010000001">
    <property type="protein sequence ID" value="MBC8594749.1"/>
    <property type="molecule type" value="Genomic_DNA"/>
</dbReference>
<dbReference type="InterPro" id="IPR011050">
    <property type="entry name" value="Pectin_lyase_fold/virulence"/>
</dbReference>
<accession>A0A926IQV7</accession>
<evidence type="ECO:0000313" key="1">
    <source>
        <dbReference type="EMBL" id="MBC8594749.1"/>
    </source>
</evidence>
<dbReference type="RefSeq" id="WP_262435839.1">
    <property type="nucleotide sequence ID" value="NZ_JACRTF010000001.1"/>
</dbReference>
<comment type="caution">
    <text evidence="1">The sequence shown here is derived from an EMBL/GenBank/DDBJ whole genome shotgun (WGS) entry which is preliminary data.</text>
</comment>
<dbReference type="AlphaFoldDB" id="A0A926IQV7"/>
<dbReference type="SUPFAM" id="SSF51126">
    <property type="entry name" value="Pectin lyase-like"/>
    <property type="match status" value="1"/>
</dbReference>
<reference evidence="1" key="1">
    <citation type="submission" date="2020-08" db="EMBL/GenBank/DDBJ databases">
        <title>Genome public.</title>
        <authorList>
            <person name="Liu C."/>
            <person name="Sun Q."/>
        </authorList>
    </citation>
    <scope>NUCLEOTIDE SEQUENCE</scope>
    <source>
        <strain evidence="1">N12</strain>
    </source>
</reference>
<evidence type="ECO:0000313" key="2">
    <source>
        <dbReference type="Proteomes" id="UP000651085"/>
    </source>
</evidence>
<name>A0A926IQV7_9BACT</name>